<reference evidence="2" key="2">
    <citation type="submission" date="2021-04" db="EMBL/GenBank/DDBJ databases">
        <authorList>
            <person name="Gilroy R."/>
        </authorList>
    </citation>
    <scope>NUCLEOTIDE SEQUENCE</scope>
    <source>
        <strain evidence="2">3204</strain>
    </source>
</reference>
<protein>
    <submittedName>
        <fullName evidence="2">Uncharacterized protein</fullName>
    </submittedName>
</protein>
<name>A0A9D1ZNC6_9LACO</name>
<sequence>MHKNYREPIKIKYLVIAIIGVVIFAAVLSFFTLRTSNKSTSSQTKPKVEYTQLKKNLDQKFNGNGKIATIKQEDNINDKNGKNPHTVILVILTDTQTQKYLKTTYEAVQNDKSSRDQQLYIASIQKIISDEAKKLHNNDDVIQFVYKDGKKYILVASSQKHRNLIKPVKVSN</sequence>
<keyword evidence="1" id="KW-0472">Membrane</keyword>
<dbReference type="Proteomes" id="UP000824013">
    <property type="component" value="Unassembled WGS sequence"/>
</dbReference>
<comment type="caution">
    <text evidence="2">The sequence shown here is derived from an EMBL/GenBank/DDBJ whole genome shotgun (WGS) entry which is preliminary data.</text>
</comment>
<proteinExistence type="predicted"/>
<evidence type="ECO:0000256" key="1">
    <source>
        <dbReference type="SAM" id="Phobius"/>
    </source>
</evidence>
<evidence type="ECO:0000313" key="2">
    <source>
        <dbReference type="EMBL" id="HIY92900.1"/>
    </source>
</evidence>
<organism evidence="2 3">
    <name type="scientific">Candidatus Companilactobacillus pullicola</name>
    <dbReference type="NCBI Taxonomy" id="2838523"/>
    <lineage>
        <taxon>Bacteria</taxon>
        <taxon>Bacillati</taxon>
        <taxon>Bacillota</taxon>
        <taxon>Bacilli</taxon>
        <taxon>Lactobacillales</taxon>
        <taxon>Lactobacillaceae</taxon>
        <taxon>Companilactobacillus</taxon>
    </lineage>
</organism>
<reference evidence="2" key="1">
    <citation type="journal article" date="2021" name="PeerJ">
        <title>Extensive microbial diversity within the chicken gut microbiome revealed by metagenomics and culture.</title>
        <authorList>
            <person name="Gilroy R."/>
            <person name="Ravi A."/>
            <person name="Getino M."/>
            <person name="Pursley I."/>
            <person name="Horton D.L."/>
            <person name="Alikhan N.F."/>
            <person name="Baker D."/>
            <person name="Gharbi K."/>
            <person name="Hall N."/>
            <person name="Watson M."/>
            <person name="Adriaenssens E.M."/>
            <person name="Foster-Nyarko E."/>
            <person name="Jarju S."/>
            <person name="Secka A."/>
            <person name="Antonio M."/>
            <person name="Oren A."/>
            <person name="Chaudhuri R.R."/>
            <person name="La Ragione R."/>
            <person name="Hildebrand F."/>
            <person name="Pallen M.J."/>
        </authorList>
    </citation>
    <scope>NUCLEOTIDE SEQUENCE</scope>
    <source>
        <strain evidence="2">3204</strain>
    </source>
</reference>
<accession>A0A9D1ZNC6</accession>
<keyword evidence="1" id="KW-1133">Transmembrane helix</keyword>
<evidence type="ECO:0000313" key="3">
    <source>
        <dbReference type="Proteomes" id="UP000824013"/>
    </source>
</evidence>
<gene>
    <name evidence="2" type="ORF">H9820_08190</name>
</gene>
<keyword evidence="1" id="KW-0812">Transmembrane</keyword>
<dbReference type="EMBL" id="DXCM01000060">
    <property type="protein sequence ID" value="HIY92900.1"/>
    <property type="molecule type" value="Genomic_DNA"/>
</dbReference>
<dbReference type="AlphaFoldDB" id="A0A9D1ZNC6"/>
<feature type="transmembrane region" description="Helical" evidence="1">
    <location>
        <begin position="12"/>
        <end position="33"/>
    </location>
</feature>